<evidence type="ECO:0000256" key="1">
    <source>
        <dbReference type="ARBA" id="ARBA00004651"/>
    </source>
</evidence>
<evidence type="ECO:0000256" key="7">
    <source>
        <dbReference type="ARBA" id="ARBA00022903"/>
    </source>
</evidence>
<dbReference type="EMBL" id="SRLE01000009">
    <property type="protein sequence ID" value="TGD72826.1"/>
    <property type="molecule type" value="Genomic_DNA"/>
</dbReference>
<dbReference type="PRINTS" id="PR00164">
    <property type="entry name" value="ABC2TRNSPORT"/>
</dbReference>
<keyword evidence="8 11" id="KW-1133">Transmembrane helix</keyword>
<dbReference type="Proteomes" id="UP000298050">
    <property type="component" value="Unassembled WGS sequence"/>
</dbReference>
<name>A0A4Z0M065_9GAMM</name>
<evidence type="ECO:0000256" key="2">
    <source>
        <dbReference type="ARBA" id="ARBA00007783"/>
    </source>
</evidence>
<dbReference type="PANTHER" id="PTHR30413">
    <property type="entry name" value="INNER MEMBRANE TRANSPORT PERMEASE"/>
    <property type="match status" value="1"/>
</dbReference>
<keyword evidence="14" id="KW-1185">Reference proteome</keyword>
<evidence type="ECO:0000313" key="14">
    <source>
        <dbReference type="Proteomes" id="UP000298050"/>
    </source>
</evidence>
<dbReference type="AlphaFoldDB" id="A0A4Z0M065"/>
<dbReference type="PANTHER" id="PTHR30413:SF10">
    <property type="entry name" value="CAPSULE POLYSACCHARIDE EXPORT INNER-MEMBRANE PROTEIN CTRC"/>
    <property type="match status" value="1"/>
</dbReference>
<comment type="similarity">
    <text evidence="2 11">Belongs to the ABC-2 integral membrane protein family.</text>
</comment>
<dbReference type="InterPro" id="IPR000412">
    <property type="entry name" value="ABC_2_transport"/>
</dbReference>
<feature type="transmembrane region" description="Helical" evidence="11">
    <location>
        <begin position="129"/>
        <end position="148"/>
    </location>
</feature>
<keyword evidence="4 11" id="KW-1003">Cell membrane</keyword>
<sequence>MLLKADAAKFKLGILWWFLEPLIWVCVFYVVFNMILDSGRKGGDFVLFLAVGKFAFIWFSKTVIQASGAIIAGQGLIGKIDVPKSLFPMSAIHESLYRQSTIYLLLFVILLLGGVSPGLGWLWLLPIALTTYLMIIGCGFIAACLVCVVRDFQKFIPLGMTFLLFTSGIFWDVRTLGDTQKMEMLLWVNPLAFIIDAHRQALIHLTAPDLLHLAVIALGSVVAIVLSLWYMRRYSKLIALQVLT</sequence>
<dbReference type="Pfam" id="PF01061">
    <property type="entry name" value="ABC2_membrane"/>
    <property type="match status" value="1"/>
</dbReference>
<evidence type="ECO:0000256" key="10">
    <source>
        <dbReference type="ARBA" id="ARBA00023136"/>
    </source>
</evidence>
<feature type="transmembrane region" description="Helical" evidence="11">
    <location>
        <begin position="101"/>
        <end position="123"/>
    </location>
</feature>
<evidence type="ECO:0000256" key="8">
    <source>
        <dbReference type="ARBA" id="ARBA00022989"/>
    </source>
</evidence>
<evidence type="ECO:0000256" key="5">
    <source>
        <dbReference type="ARBA" id="ARBA00022597"/>
    </source>
</evidence>
<dbReference type="GO" id="GO:0140359">
    <property type="term" value="F:ABC-type transporter activity"/>
    <property type="evidence" value="ECO:0007669"/>
    <property type="project" value="InterPro"/>
</dbReference>
<dbReference type="OrthoDB" id="9786910at2"/>
<comment type="caution">
    <text evidence="13">The sequence shown here is derived from an EMBL/GenBank/DDBJ whole genome shotgun (WGS) entry which is preliminary data.</text>
</comment>
<keyword evidence="6 11" id="KW-0812">Transmembrane</keyword>
<evidence type="ECO:0000313" key="13">
    <source>
        <dbReference type="EMBL" id="TGD72826.1"/>
    </source>
</evidence>
<accession>A0A4Z0M065</accession>
<evidence type="ECO:0000256" key="11">
    <source>
        <dbReference type="RuleBase" id="RU361157"/>
    </source>
</evidence>
<dbReference type="InterPro" id="IPR013525">
    <property type="entry name" value="ABC2_TM"/>
</dbReference>
<reference evidence="13 14" key="1">
    <citation type="submission" date="2019-04" db="EMBL/GenBank/DDBJ databases">
        <title>Taxonomy of novel Haliea sp. from mangrove soil of West Coast of India.</title>
        <authorList>
            <person name="Verma A."/>
            <person name="Kumar P."/>
            <person name="Krishnamurthi S."/>
        </authorList>
    </citation>
    <scope>NUCLEOTIDE SEQUENCE [LARGE SCALE GENOMIC DNA]</scope>
    <source>
        <strain evidence="13 14">SAOS-164</strain>
    </source>
</reference>
<dbReference type="InterPro" id="IPR047817">
    <property type="entry name" value="ABC2_TM_bact-type"/>
</dbReference>
<keyword evidence="10 11" id="KW-0472">Membrane</keyword>
<evidence type="ECO:0000259" key="12">
    <source>
        <dbReference type="PROSITE" id="PS51012"/>
    </source>
</evidence>
<keyword evidence="3 11" id="KW-0813">Transport</keyword>
<feature type="transmembrane region" description="Helical" evidence="11">
    <location>
        <begin position="210"/>
        <end position="231"/>
    </location>
</feature>
<organism evidence="13 14">
    <name type="scientific">Mangrovimicrobium sediminis</name>
    <dbReference type="NCBI Taxonomy" id="2562682"/>
    <lineage>
        <taxon>Bacteria</taxon>
        <taxon>Pseudomonadati</taxon>
        <taxon>Pseudomonadota</taxon>
        <taxon>Gammaproteobacteria</taxon>
        <taxon>Cellvibrionales</taxon>
        <taxon>Halieaceae</taxon>
        <taxon>Mangrovimicrobium</taxon>
    </lineage>
</organism>
<protein>
    <recommendedName>
        <fullName evidence="11">Transport permease protein</fullName>
    </recommendedName>
</protein>
<feature type="domain" description="ABC transmembrane type-2" evidence="12">
    <location>
        <begin position="12"/>
        <end position="234"/>
    </location>
</feature>
<comment type="subcellular location">
    <subcellularLocation>
        <location evidence="11">Cell inner membrane</location>
        <topology evidence="11">Multi-pass membrane protein</topology>
    </subcellularLocation>
    <subcellularLocation>
        <location evidence="1">Cell membrane</location>
        <topology evidence="1">Multi-pass membrane protein</topology>
    </subcellularLocation>
</comment>
<evidence type="ECO:0000256" key="4">
    <source>
        <dbReference type="ARBA" id="ARBA00022475"/>
    </source>
</evidence>
<gene>
    <name evidence="13" type="ORF">E4634_13220</name>
</gene>
<dbReference type="GO" id="GO:0015920">
    <property type="term" value="P:lipopolysaccharide transport"/>
    <property type="evidence" value="ECO:0007669"/>
    <property type="project" value="TreeGrafter"/>
</dbReference>
<feature type="transmembrane region" description="Helical" evidence="11">
    <location>
        <begin position="12"/>
        <end position="36"/>
    </location>
</feature>
<dbReference type="PROSITE" id="PS51012">
    <property type="entry name" value="ABC_TM2"/>
    <property type="match status" value="1"/>
</dbReference>
<keyword evidence="5" id="KW-0762">Sugar transport</keyword>
<feature type="transmembrane region" description="Helical" evidence="11">
    <location>
        <begin position="56"/>
        <end position="80"/>
    </location>
</feature>
<evidence type="ECO:0000256" key="3">
    <source>
        <dbReference type="ARBA" id="ARBA00022448"/>
    </source>
</evidence>
<evidence type="ECO:0000256" key="9">
    <source>
        <dbReference type="ARBA" id="ARBA00023047"/>
    </source>
</evidence>
<dbReference type="GO" id="GO:0015774">
    <property type="term" value="P:polysaccharide transport"/>
    <property type="evidence" value="ECO:0007669"/>
    <property type="project" value="UniProtKB-KW"/>
</dbReference>
<proteinExistence type="inferred from homology"/>
<keyword evidence="7" id="KW-0972">Capsule biogenesis/degradation</keyword>
<keyword evidence="9" id="KW-0625">Polysaccharide transport</keyword>
<evidence type="ECO:0000256" key="6">
    <source>
        <dbReference type="ARBA" id="ARBA00022692"/>
    </source>
</evidence>
<dbReference type="GO" id="GO:0043190">
    <property type="term" value="C:ATP-binding cassette (ABC) transporter complex"/>
    <property type="evidence" value="ECO:0007669"/>
    <property type="project" value="InterPro"/>
</dbReference>
<feature type="transmembrane region" description="Helical" evidence="11">
    <location>
        <begin position="155"/>
        <end position="173"/>
    </location>
</feature>